<dbReference type="OrthoDB" id="9797643at2"/>
<dbReference type="RefSeq" id="WP_089284746.1">
    <property type="nucleotide sequence ID" value="NZ_FZOJ01000030.1"/>
</dbReference>
<dbReference type="InterPro" id="IPR018658">
    <property type="entry name" value="DUF2089"/>
</dbReference>
<evidence type="ECO:0000313" key="3">
    <source>
        <dbReference type="EMBL" id="SNS97005.1"/>
    </source>
</evidence>
<dbReference type="InterPro" id="IPR053957">
    <property type="entry name" value="DUF2089_Zn_ribbon"/>
</dbReference>
<dbReference type="Gene3D" id="1.10.10.2840">
    <property type="entry name" value="PucR C-terminal helix-turn-helix domain"/>
    <property type="match status" value="1"/>
</dbReference>
<dbReference type="EMBL" id="FZOJ01000030">
    <property type="protein sequence ID" value="SNS97005.1"/>
    <property type="molecule type" value="Genomic_DNA"/>
</dbReference>
<dbReference type="InterPro" id="IPR042070">
    <property type="entry name" value="PucR_C-HTH_sf"/>
</dbReference>
<reference evidence="3 4" key="1">
    <citation type="submission" date="2017-06" db="EMBL/GenBank/DDBJ databases">
        <authorList>
            <person name="Kim H.J."/>
            <person name="Triplett B.A."/>
        </authorList>
    </citation>
    <scope>NUCLEOTIDE SEQUENCE [LARGE SCALE GENOMIC DNA]</scope>
    <source>
        <strain evidence="3 4">SCA</strain>
    </source>
</reference>
<evidence type="ECO:0000259" key="2">
    <source>
        <dbReference type="Pfam" id="PF22747"/>
    </source>
</evidence>
<evidence type="ECO:0008006" key="5">
    <source>
        <dbReference type="Google" id="ProtNLM"/>
    </source>
</evidence>
<protein>
    <recommendedName>
        <fullName evidence="5">DUF2089 domain-containing protein</fullName>
    </recommendedName>
</protein>
<gene>
    <name evidence="3" type="ORF">SAMN05446037_103050</name>
</gene>
<proteinExistence type="predicted"/>
<feature type="domain" description="DUF2089" evidence="1">
    <location>
        <begin position="42"/>
        <end position="87"/>
    </location>
</feature>
<dbReference type="Pfam" id="PF09862">
    <property type="entry name" value="DUF2089"/>
    <property type="match status" value="1"/>
</dbReference>
<keyword evidence="4" id="KW-1185">Reference proteome</keyword>
<evidence type="ECO:0000313" key="4">
    <source>
        <dbReference type="Proteomes" id="UP000198304"/>
    </source>
</evidence>
<dbReference type="Proteomes" id="UP000198304">
    <property type="component" value="Unassembled WGS sequence"/>
</dbReference>
<feature type="domain" description="DUF2089" evidence="2">
    <location>
        <begin position="9"/>
        <end position="40"/>
    </location>
</feature>
<accession>A0A239ITZ5</accession>
<evidence type="ECO:0000259" key="1">
    <source>
        <dbReference type="Pfam" id="PF09862"/>
    </source>
</evidence>
<dbReference type="Pfam" id="PF22747">
    <property type="entry name" value="Zn_ribbon_DUF2089"/>
    <property type="match status" value="1"/>
</dbReference>
<sequence length="135" mass="15522">MKYKAPSQCPICHDELSITRMGCSTCKTNLEGQFTGCKFCKLPEEQLEFIEIFIKCRGNIKDVERELGISYPTVRNRLEGVIQALGYRVDRIEDQVADDRVFQDINEKRQLILTRLESGELAPQEAVQQLRKLGK</sequence>
<name>A0A239ITZ5_9FIRM</name>
<organism evidence="3 4">
    <name type="scientific">Anaerovirgula multivorans</name>
    <dbReference type="NCBI Taxonomy" id="312168"/>
    <lineage>
        <taxon>Bacteria</taxon>
        <taxon>Bacillati</taxon>
        <taxon>Bacillota</taxon>
        <taxon>Clostridia</taxon>
        <taxon>Peptostreptococcales</taxon>
        <taxon>Natronincolaceae</taxon>
        <taxon>Anaerovirgula</taxon>
    </lineage>
</organism>
<dbReference type="AlphaFoldDB" id="A0A239ITZ5"/>